<organism evidence="1 2">
    <name type="scientific">Candidatus Komeilibacteria bacterium CG_4_10_14_0_8_um_filter_37_78</name>
    <dbReference type="NCBI Taxonomy" id="1974471"/>
    <lineage>
        <taxon>Bacteria</taxon>
        <taxon>Candidatus Komeiliibacteriota</taxon>
    </lineage>
</organism>
<dbReference type="AlphaFoldDB" id="A0A2M7REA1"/>
<gene>
    <name evidence="1" type="ORF">COY67_01510</name>
</gene>
<dbReference type="Proteomes" id="UP000228689">
    <property type="component" value="Unassembled WGS sequence"/>
</dbReference>
<evidence type="ECO:0000313" key="1">
    <source>
        <dbReference type="EMBL" id="PIY95078.1"/>
    </source>
</evidence>
<reference evidence="2" key="1">
    <citation type="submission" date="2017-09" db="EMBL/GenBank/DDBJ databases">
        <title>Depth-based differentiation of microbial function through sediment-hosted aquifers and enrichment of novel symbionts in the deep terrestrial subsurface.</title>
        <authorList>
            <person name="Probst A.J."/>
            <person name="Ladd B."/>
            <person name="Jarett J.K."/>
            <person name="Geller-Mcgrath D.E."/>
            <person name="Sieber C.M.K."/>
            <person name="Emerson J.B."/>
            <person name="Anantharaman K."/>
            <person name="Thomas B.C."/>
            <person name="Malmstrom R."/>
            <person name="Stieglmeier M."/>
            <person name="Klingl A."/>
            <person name="Woyke T."/>
            <person name="Ryan C.M."/>
            <person name="Banfield J.F."/>
        </authorList>
    </citation>
    <scope>NUCLEOTIDE SEQUENCE [LARGE SCALE GENOMIC DNA]</scope>
</reference>
<dbReference type="EMBL" id="PFMC01000041">
    <property type="protein sequence ID" value="PIY95078.1"/>
    <property type="molecule type" value="Genomic_DNA"/>
</dbReference>
<proteinExistence type="predicted"/>
<name>A0A2M7REA1_9BACT</name>
<sequence>MVWANHERQGAQARAFSKKDKEYILLIKVDEIVLDDIPPKIDYVSLKKGIEKSTSFRLIN</sequence>
<accession>A0A2M7REA1</accession>
<protein>
    <submittedName>
        <fullName evidence="1">Uncharacterized protein</fullName>
    </submittedName>
</protein>
<comment type="caution">
    <text evidence="1">The sequence shown here is derived from an EMBL/GenBank/DDBJ whole genome shotgun (WGS) entry which is preliminary data.</text>
</comment>
<evidence type="ECO:0000313" key="2">
    <source>
        <dbReference type="Proteomes" id="UP000228689"/>
    </source>
</evidence>